<name>A0A4C1UK88_EUMVA</name>
<reference evidence="2 3" key="1">
    <citation type="journal article" date="2019" name="Commun. Biol.">
        <title>The bagworm genome reveals a unique fibroin gene that provides high tensile strength.</title>
        <authorList>
            <person name="Kono N."/>
            <person name="Nakamura H."/>
            <person name="Ohtoshi R."/>
            <person name="Tomita M."/>
            <person name="Numata K."/>
            <person name="Arakawa K."/>
        </authorList>
    </citation>
    <scope>NUCLEOTIDE SEQUENCE [LARGE SCALE GENOMIC DNA]</scope>
</reference>
<feature type="region of interest" description="Disordered" evidence="1">
    <location>
        <begin position="1"/>
        <end position="51"/>
    </location>
</feature>
<feature type="compositionally biased region" description="Basic and acidic residues" evidence="1">
    <location>
        <begin position="1"/>
        <end position="14"/>
    </location>
</feature>
<gene>
    <name evidence="2" type="ORF">EVAR_86074_1</name>
</gene>
<dbReference type="EMBL" id="BGZK01000181">
    <property type="protein sequence ID" value="GBP26570.1"/>
    <property type="molecule type" value="Genomic_DNA"/>
</dbReference>
<organism evidence="2 3">
    <name type="scientific">Eumeta variegata</name>
    <name type="common">Bagworm moth</name>
    <name type="synonym">Eumeta japonica</name>
    <dbReference type="NCBI Taxonomy" id="151549"/>
    <lineage>
        <taxon>Eukaryota</taxon>
        <taxon>Metazoa</taxon>
        <taxon>Ecdysozoa</taxon>
        <taxon>Arthropoda</taxon>
        <taxon>Hexapoda</taxon>
        <taxon>Insecta</taxon>
        <taxon>Pterygota</taxon>
        <taxon>Neoptera</taxon>
        <taxon>Endopterygota</taxon>
        <taxon>Lepidoptera</taxon>
        <taxon>Glossata</taxon>
        <taxon>Ditrysia</taxon>
        <taxon>Tineoidea</taxon>
        <taxon>Psychidae</taxon>
        <taxon>Oiketicinae</taxon>
        <taxon>Eumeta</taxon>
    </lineage>
</organism>
<proteinExistence type="predicted"/>
<protein>
    <submittedName>
        <fullName evidence="2">Uncharacterized protein</fullName>
    </submittedName>
</protein>
<accession>A0A4C1UK88</accession>
<comment type="caution">
    <text evidence="2">The sequence shown here is derived from an EMBL/GenBank/DDBJ whole genome shotgun (WGS) entry which is preliminary data.</text>
</comment>
<sequence length="169" mass="18460">MKADDKEDETRSDQLRAASGPDVNSSDKQYSEFRRAPSTAPHPRTPASLPSKSYSYRSGDFFFARMSEYAFLVPEICPHARLYEAGPVESQFNARTTCEDVNFNPALLFDSELSHTLILIAPTLVFDPNLVLDFGPGYDFNSDAGPVLDSALHPDSATSCSSDLNEAGG</sequence>
<keyword evidence="3" id="KW-1185">Reference proteome</keyword>
<dbReference type="AlphaFoldDB" id="A0A4C1UK88"/>
<evidence type="ECO:0000256" key="1">
    <source>
        <dbReference type="SAM" id="MobiDB-lite"/>
    </source>
</evidence>
<dbReference type="Proteomes" id="UP000299102">
    <property type="component" value="Unassembled WGS sequence"/>
</dbReference>
<evidence type="ECO:0000313" key="3">
    <source>
        <dbReference type="Proteomes" id="UP000299102"/>
    </source>
</evidence>
<evidence type="ECO:0000313" key="2">
    <source>
        <dbReference type="EMBL" id="GBP26570.1"/>
    </source>
</evidence>